<evidence type="ECO:0000256" key="1">
    <source>
        <dbReference type="ARBA" id="ARBA00006739"/>
    </source>
</evidence>
<dbReference type="OrthoDB" id="9800276at2"/>
<keyword evidence="3" id="KW-0808">Transferase</keyword>
<keyword evidence="4" id="KW-1185">Reference proteome</keyword>
<organism evidence="3 4">
    <name type="scientific">Baia soyae</name>
    <dbReference type="NCBI Taxonomy" id="1544746"/>
    <lineage>
        <taxon>Bacteria</taxon>
        <taxon>Bacillati</taxon>
        <taxon>Bacillota</taxon>
        <taxon>Bacilli</taxon>
        <taxon>Bacillales</taxon>
        <taxon>Thermoactinomycetaceae</taxon>
        <taxon>Baia</taxon>
    </lineage>
</organism>
<dbReference type="RefSeq" id="WP_131849651.1">
    <property type="nucleotide sequence ID" value="NZ_SLXV01000043.1"/>
</dbReference>
<dbReference type="Pfam" id="PF00535">
    <property type="entry name" value="Glycos_transf_2"/>
    <property type="match status" value="1"/>
</dbReference>
<dbReference type="AlphaFoldDB" id="A0A4R2RP51"/>
<gene>
    <name evidence="3" type="ORF">EDD57_1432</name>
</gene>
<dbReference type="PANTHER" id="PTHR22916:SF3">
    <property type="entry name" value="UDP-GLCNAC:BETAGAL BETA-1,3-N-ACETYLGLUCOSAMINYLTRANSFERASE-LIKE PROTEIN 1"/>
    <property type="match status" value="1"/>
</dbReference>
<dbReference type="InterPro" id="IPR001173">
    <property type="entry name" value="Glyco_trans_2-like"/>
</dbReference>
<dbReference type="Gene3D" id="3.90.550.10">
    <property type="entry name" value="Spore Coat Polysaccharide Biosynthesis Protein SpsA, Chain A"/>
    <property type="match status" value="1"/>
</dbReference>
<dbReference type="PANTHER" id="PTHR22916">
    <property type="entry name" value="GLYCOSYLTRANSFERASE"/>
    <property type="match status" value="1"/>
</dbReference>
<comment type="similarity">
    <text evidence="1">Belongs to the glycosyltransferase 2 family.</text>
</comment>
<dbReference type="Proteomes" id="UP000294746">
    <property type="component" value="Unassembled WGS sequence"/>
</dbReference>
<dbReference type="GO" id="GO:0016758">
    <property type="term" value="F:hexosyltransferase activity"/>
    <property type="evidence" value="ECO:0007669"/>
    <property type="project" value="UniProtKB-ARBA"/>
</dbReference>
<reference evidence="3 4" key="1">
    <citation type="submission" date="2019-03" db="EMBL/GenBank/DDBJ databases">
        <title>Genomic Encyclopedia of Type Strains, Phase IV (KMG-IV): sequencing the most valuable type-strain genomes for metagenomic binning, comparative biology and taxonomic classification.</title>
        <authorList>
            <person name="Goeker M."/>
        </authorList>
    </citation>
    <scope>NUCLEOTIDE SEQUENCE [LARGE SCALE GENOMIC DNA]</scope>
    <source>
        <strain evidence="3 4">DSM 46831</strain>
    </source>
</reference>
<sequence length="508" mass="59098">MSDHPPIVTIHLWVSERANLDKLINDCNEQSIAIEVHDAKDEFHLNFKQPRVYFSLGRDPSLFPALSSLPANERKRWLHFHSVEEITPQHAFYCWLHSTEPLPQNREIPPTTFSSDTPLVSVFTVSYKSQKRIKRPYQSLLNQTYQNWEWVIVDDSDDHEETYQEYLLPLDDSRVRRYRQDSRSGYIGAVKRYAAGLCTGEILVELDHDDELTADCLEKMVQALQRHPECGFVYGESAELHEDTLNQHWYGWDFSYGYGIYYRVWVHELGCWQNVCKNSSLNWTTIRHLVGLPNHPRAWTRDCYHLIGGHRKELLVADDYDLLVRTFLCTKYLGIPGLLYLQYRNEGGNNSTFIRNRQIQILCGQLEYYYRARINSRMAELDAPCLDEVPYERIWTRSPDSPAQKIVHVVDEDPNRVSLIFPFLSPCQGEDHTNLLKTLQSGIETNFKEFEVIIVGNVHPDIEYFAARAPGGAIRWWPMDEGETIESCIQYAKMCASCVKKIVVLPKS</sequence>
<proteinExistence type="inferred from homology"/>
<name>A0A4R2RP51_9BACL</name>
<comment type="caution">
    <text evidence="3">The sequence shown here is derived from an EMBL/GenBank/DDBJ whole genome shotgun (WGS) entry which is preliminary data.</text>
</comment>
<protein>
    <submittedName>
        <fullName evidence="3">Glycosyl transferase family 2</fullName>
    </submittedName>
</protein>
<dbReference type="InterPro" id="IPR029044">
    <property type="entry name" value="Nucleotide-diphossugar_trans"/>
</dbReference>
<evidence type="ECO:0000313" key="4">
    <source>
        <dbReference type="Proteomes" id="UP000294746"/>
    </source>
</evidence>
<evidence type="ECO:0000259" key="2">
    <source>
        <dbReference type="Pfam" id="PF00535"/>
    </source>
</evidence>
<accession>A0A4R2RP51</accession>
<feature type="domain" description="Glycosyltransferase 2-like" evidence="2">
    <location>
        <begin position="121"/>
        <end position="252"/>
    </location>
</feature>
<evidence type="ECO:0000313" key="3">
    <source>
        <dbReference type="EMBL" id="TCP64117.1"/>
    </source>
</evidence>
<dbReference type="EMBL" id="SLXV01000043">
    <property type="protein sequence ID" value="TCP64117.1"/>
    <property type="molecule type" value="Genomic_DNA"/>
</dbReference>
<dbReference type="SUPFAM" id="SSF53448">
    <property type="entry name" value="Nucleotide-diphospho-sugar transferases"/>
    <property type="match status" value="1"/>
</dbReference>